<feature type="non-terminal residue" evidence="6">
    <location>
        <position position="70"/>
    </location>
</feature>
<accession>A0A9D3VI46</accession>
<evidence type="ECO:0000256" key="3">
    <source>
        <dbReference type="ARBA" id="ARBA00022771"/>
    </source>
</evidence>
<comment type="subcellular location">
    <subcellularLocation>
        <location evidence="1">Nucleus</location>
    </subcellularLocation>
</comment>
<evidence type="ECO:0000256" key="5">
    <source>
        <dbReference type="ARBA" id="ARBA00023242"/>
    </source>
</evidence>
<dbReference type="AlphaFoldDB" id="A0A9D3VI46"/>
<evidence type="ECO:0000256" key="1">
    <source>
        <dbReference type="ARBA" id="ARBA00004123"/>
    </source>
</evidence>
<dbReference type="EMBL" id="JAIQCV010000007">
    <property type="protein sequence ID" value="KAH1082752.1"/>
    <property type="molecule type" value="Genomic_DNA"/>
</dbReference>
<evidence type="ECO:0000256" key="4">
    <source>
        <dbReference type="ARBA" id="ARBA00022833"/>
    </source>
</evidence>
<dbReference type="Proteomes" id="UP000828251">
    <property type="component" value="Unassembled WGS sequence"/>
</dbReference>
<dbReference type="GO" id="GO:0005634">
    <property type="term" value="C:nucleus"/>
    <property type="evidence" value="ECO:0007669"/>
    <property type="project" value="UniProtKB-SubCell"/>
</dbReference>
<evidence type="ECO:0000313" key="6">
    <source>
        <dbReference type="EMBL" id="KAH1082752.1"/>
    </source>
</evidence>
<dbReference type="PANTHER" id="PTHR46481:SF10">
    <property type="entry name" value="ZINC FINGER BED DOMAIN-CONTAINING PROTEIN 39"/>
    <property type="match status" value="1"/>
</dbReference>
<keyword evidence="3" id="KW-0863">Zinc-finger</keyword>
<organism evidence="6 7">
    <name type="scientific">Gossypium stocksii</name>
    <dbReference type="NCBI Taxonomy" id="47602"/>
    <lineage>
        <taxon>Eukaryota</taxon>
        <taxon>Viridiplantae</taxon>
        <taxon>Streptophyta</taxon>
        <taxon>Embryophyta</taxon>
        <taxon>Tracheophyta</taxon>
        <taxon>Spermatophyta</taxon>
        <taxon>Magnoliopsida</taxon>
        <taxon>eudicotyledons</taxon>
        <taxon>Gunneridae</taxon>
        <taxon>Pentapetalae</taxon>
        <taxon>rosids</taxon>
        <taxon>malvids</taxon>
        <taxon>Malvales</taxon>
        <taxon>Malvaceae</taxon>
        <taxon>Malvoideae</taxon>
        <taxon>Gossypium</taxon>
    </lineage>
</organism>
<proteinExistence type="predicted"/>
<keyword evidence="4" id="KW-0862">Zinc</keyword>
<protein>
    <submittedName>
        <fullName evidence="6">Uncharacterized protein</fullName>
    </submittedName>
</protein>
<comment type="caution">
    <text evidence="6">The sequence shown here is derived from an EMBL/GenBank/DDBJ whole genome shotgun (WGS) entry which is preliminary data.</text>
</comment>
<sequence>MISFNTIQADCVAMYLKEKQNLINFINEIPGRVSLTLDVWISNQFVGYVFSLTGLFVDTEWDLHRGHLDV</sequence>
<gene>
    <name evidence="6" type="ORF">J1N35_022513</name>
</gene>
<name>A0A9D3VI46_9ROSI</name>
<dbReference type="PANTHER" id="PTHR46481">
    <property type="entry name" value="ZINC FINGER BED DOMAIN-CONTAINING PROTEIN 4"/>
    <property type="match status" value="1"/>
</dbReference>
<evidence type="ECO:0000313" key="7">
    <source>
        <dbReference type="Proteomes" id="UP000828251"/>
    </source>
</evidence>
<dbReference type="InterPro" id="IPR052035">
    <property type="entry name" value="ZnF_BED_domain_contain"/>
</dbReference>
<keyword evidence="2" id="KW-0479">Metal-binding</keyword>
<keyword evidence="7" id="KW-1185">Reference proteome</keyword>
<reference evidence="6 7" key="1">
    <citation type="journal article" date="2021" name="Plant Biotechnol. J.">
        <title>Multi-omics assisted identification of the key and species-specific regulatory components of drought-tolerant mechanisms in Gossypium stocksii.</title>
        <authorList>
            <person name="Yu D."/>
            <person name="Ke L."/>
            <person name="Zhang D."/>
            <person name="Wu Y."/>
            <person name="Sun Y."/>
            <person name="Mei J."/>
            <person name="Sun J."/>
            <person name="Sun Y."/>
        </authorList>
    </citation>
    <scope>NUCLEOTIDE SEQUENCE [LARGE SCALE GENOMIC DNA]</scope>
    <source>
        <strain evidence="7">cv. E1</strain>
        <tissue evidence="6">Leaf</tissue>
    </source>
</reference>
<keyword evidence="5" id="KW-0539">Nucleus</keyword>
<dbReference type="GO" id="GO:0008270">
    <property type="term" value="F:zinc ion binding"/>
    <property type="evidence" value="ECO:0007669"/>
    <property type="project" value="UniProtKB-KW"/>
</dbReference>
<dbReference type="OrthoDB" id="1873329at2759"/>
<evidence type="ECO:0000256" key="2">
    <source>
        <dbReference type="ARBA" id="ARBA00022723"/>
    </source>
</evidence>